<dbReference type="InterPro" id="IPR037171">
    <property type="entry name" value="NagB/RpiA_transferase-like"/>
</dbReference>
<dbReference type="Pfam" id="PF01144">
    <property type="entry name" value="CoA_trans"/>
    <property type="match status" value="1"/>
</dbReference>
<comment type="similarity">
    <text evidence="1">Belongs to the 3-oxoacid CoA-transferase subunit A family.</text>
</comment>
<evidence type="ECO:0000313" key="4">
    <source>
        <dbReference type="Proteomes" id="UP000307781"/>
    </source>
</evidence>
<keyword evidence="2 3" id="KW-0808">Transferase</keyword>
<reference evidence="3 4" key="1">
    <citation type="submission" date="2019-05" db="EMBL/GenBank/DDBJ databases">
        <title>Genome-based reclassification of Lactobacillus casei as Lactobacillus casei subsp. casei. subsp.nov., description of Lactobacillus casei subsp. zeae subsp. nov., and emended description of Lactobacillus casei.</title>
        <authorList>
            <person name="Huang C.-H."/>
        </authorList>
    </citation>
    <scope>NUCLEOTIDE SEQUENCE [LARGE SCALE GENOMIC DNA]</scope>
    <source>
        <strain evidence="3 4">CRBIP24.58</strain>
    </source>
</reference>
<comment type="caution">
    <text evidence="3">The sequence shown here is derived from an EMBL/GenBank/DDBJ whole genome shotgun (WGS) entry which is preliminary data.</text>
</comment>
<dbReference type="InterPro" id="IPR004163">
    <property type="entry name" value="CoA_transf_BS"/>
</dbReference>
<organism evidence="3 4">
    <name type="scientific">Lacticaseibacillus zeae</name>
    <name type="common">Lactobacillus zeae</name>
    <dbReference type="NCBI Taxonomy" id="57037"/>
    <lineage>
        <taxon>Bacteria</taxon>
        <taxon>Bacillati</taxon>
        <taxon>Bacillota</taxon>
        <taxon>Bacilli</taxon>
        <taxon>Lactobacillales</taxon>
        <taxon>Lactobacillaceae</taxon>
        <taxon>Lacticaseibacillus</taxon>
    </lineage>
</organism>
<protein>
    <submittedName>
        <fullName evidence="3">CoA transferase subunit A</fullName>
    </submittedName>
</protein>
<sequence>MLTMEIRKQAFWERSLIMAVETKTDKLMWPIEAIQPVKDGDTVVLGGFGPLGYPAQLVKALYLFSDAKDLHIALNAPNGMYLPTLDRLIAERASHLTTTFVRTSRAATKFFKEGKLTLTPQGTFAERLRAAGAGIPGFYTPVGIGTMVAKGKEVKEFNGRQYLLEEALNADVGFMQATKVDYDGNCYIEGAMKSFGALVPAASKYTVVEAEEIVPVGDIPSELITVSGIYIDGIVKVGMRHDQ</sequence>
<dbReference type="InterPro" id="IPR012792">
    <property type="entry name" value="3-oxoacid_CoA-transf_A"/>
</dbReference>
<dbReference type="AlphaFoldDB" id="A0A5R8LPT8"/>
<name>A0A5R8LPT8_LACZE</name>
<evidence type="ECO:0000256" key="1">
    <source>
        <dbReference type="ARBA" id="ARBA00005612"/>
    </source>
</evidence>
<dbReference type="PANTHER" id="PTHR13707:SF60">
    <property type="entry name" value="ACETATE COA-TRANSFERASE SUBUNIT ALPHA"/>
    <property type="match status" value="1"/>
</dbReference>
<proteinExistence type="inferred from homology"/>
<dbReference type="GO" id="GO:0008410">
    <property type="term" value="F:CoA-transferase activity"/>
    <property type="evidence" value="ECO:0007669"/>
    <property type="project" value="InterPro"/>
</dbReference>
<gene>
    <name evidence="3" type="ORF">FEI14_12685</name>
</gene>
<dbReference type="NCBIfam" id="TIGR02429">
    <property type="entry name" value="pcaI_scoA_fam"/>
    <property type="match status" value="1"/>
</dbReference>
<dbReference type="PROSITE" id="PS01273">
    <property type="entry name" value="COA_TRANSF_1"/>
    <property type="match status" value="1"/>
</dbReference>
<accession>A0A5R8LPT8</accession>
<dbReference type="SMART" id="SM00882">
    <property type="entry name" value="CoA_trans"/>
    <property type="match status" value="1"/>
</dbReference>
<dbReference type="EMBL" id="VBWN01000012">
    <property type="protein sequence ID" value="TLF39178.1"/>
    <property type="molecule type" value="Genomic_DNA"/>
</dbReference>
<evidence type="ECO:0000256" key="2">
    <source>
        <dbReference type="ARBA" id="ARBA00022679"/>
    </source>
</evidence>
<evidence type="ECO:0000313" key="3">
    <source>
        <dbReference type="EMBL" id="TLF39178.1"/>
    </source>
</evidence>
<dbReference type="InterPro" id="IPR004165">
    <property type="entry name" value="CoA_trans_fam_I"/>
</dbReference>
<dbReference type="PANTHER" id="PTHR13707">
    <property type="entry name" value="KETOACID-COENZYME A TRANSFERASE"/>
    <property type="match status" value="1"/>
</dbReference>
<dbReference type="Gene3D" id="3.40.1080.10">
    <property type="entry name" value="Glutaconate Coenzyme A-transferase"/>
    <property type="match status" value="1"/>
</dbReference>
<dbReference type="SUPFAM" id="SSF100950">
    <property type="entry name" value="NagB/RpiA/CoA transferase-like"/>
    <property type="match status" value="1"/>
</dbReference>
<dbReference type="Proteomes" id="UP000307781">
    <property type="component" value="Unassembled WGS sequence"/>
</dbReference>